<name>A0AC11BF81_SHEEP</name>
<protein>
    <submittedName>
        <fullName evidence="1">Tripartite motif containing 28</fullName>
    </submittedName>
</protein>
<reference evidence="1" key="2">
    <citation type="submission" date="2025-08" db="UniProtKB">
        <authorList>
            <consortium name="Ensembl"/>
        </authorList>
    </citation>
    <scope>IDENTIFICATION</scope>
</reference>
<gene>
    <name evidence="1" type="primary">TRIM28</name>
</gene>
<reference evidence="1" key="3">
    <citation type="submission" date="2025-09" db="UniProtKB">
        <authorList>
            <consortium name="Ensembl"/>
        </authorList>
    </citation>
    <scope>IDENTIFICATION</scope>
</reference>
<reference evidence="1" key="1">
    <citation type="submission" date="2020-11" db="EMBL/GenBank/DDBJ databases">
        <authorList>
            <person name="Davenport K.M."/>
            <person name="Bickhart D.M."/>
            <person name="Smith T.P.L."/>
            <person name="Murdoch B.M."/>
            <person name="Rosen B.D."/>
        </authorList>
    </citation>
    <scope>NUCLEOTIDE SEQUENCE [LARGE SCALE GENOMIC DNA]</scope>
    <source>
        <strain evidence="1">OAR_USU_Benz2616</strain>
    </source>
</reference>
<organism evidence="1">
    <name type="scientific">Ovis aries</name>
    <name type="common">Sheep</name>
    <dbReference type="NCBI Taxonomy" id="9940"/>
    <lineage>
        <taxon>Eukaryota</taxon>
        <taxon>Metazoa</taxon>
        <taxon>Chordata</taxon>
        <taxon>Craniata</taxon>
        <taxon>Vertebrata</taxon>
        <taxon>Euteleostomi</taxon>
        <taxon>Mammalia</taxon>
        <taxon>Eutheria</taxon>
        <taxon>Laurasiatheria</taxon>
        <taxon>Artiodactyla</taxon>
        <taxon>Ruminantia</taxon>
        <taxon>Pecora</taxon>
        <taxon>Bovidae</taxon>
        <taxon>Caprinae</taxon>
        <taxon>Ovis</taxon>
    </lineage>
</organism>
<dbReference type="Ensembl" id="ENSOART00020016977.2">
    <property type="protein sequence ID" value="ENSOARP00020014018.1"/>
    <property type="gene ID" value="ENSOARG00020010446.2"/>
</dbReference>
<sequence>MAASAAAASAAAAAASGSPGPSEGSAGAEKRAAASSAAGSASASAAASASASSPAGGGGEALELLEHCGVCRERLRPEREPRLLPCLHSACSACLGPPAPASANSSGDGSAAGDGSGPAKSRDGERTVYCNVHKHEPLVLFCESCDTLTCRDCQLNAHKDHQYQFLEDAVRNQRKLLASLVKRLGDKHATLQKNTKEVRSSIRQVSDVQKRVQVDVKMAILQIMKELNKRGRVLVNDAQKVTEGQQERLERQHWTMTKIQKHQEHILRFASWALESDNNTALLLSKKLIYFQLHRALKMIVDPVEPHGEMKFQWDLNAWTKSAEAFGKIVAERPGTNSTGPAPMAPPRAPGPLGKQGSGSSQPMDVQEGYGFGSADDPYSSAEPHVSGVKRPRSGDGEVSGLMRKVPRVSLERLDLDLTADSQPPVFKVFPGSTTEDYNLIVIERGAAAAAAGQPGTAPSGVPGAPPLPGMAIVKEEETEAAIGAPPAATEGPETKPVLMALGEGSGAEGPRLASPSGSTSSGLEVVAPEGTSVPAGGPGSLDDSATICRVCQKPGDLVMCNQCEFCFHLDCHLPALQDVPGEEWSCSLCHVLPDLKEEDGSLNLDGGDSTGVVAKLSPANQQKCERVLLALFCHEPCRPLHQLATDSTFSLDQPGGTLDLTLIRARLQEKLSPPYSSPQEFAQDVGRMFKQFNKLTEDKADVQSIIGLQRFFETRMNEAFGDTKFSAVLVEPPPLSLPGAGLSAQDLSSGPGEGP</sequence>
<accession>A0AC11BF81</accession>
<evidence type="ECO:0000313" key="1">
    <source>
        <dbReference type="Ensembl" id="ENSOARP00020014018.1"/>
    </source>
</evidence>
<proteinExistence type="predicted"/>